<proteinExistence type="predicted"/>
<gene>
    <name evidence="2" type="ORF">AYBTSS11_LOCUS14172</name>
</gene>
<dbReference type="Proteomes" id="UP001189624">
    <property type="component" value="Chromosome 4"/>
</dbReference>
<accession>A0AA86VBR8</accession>
<evidence type="ECO:0000256" key="1">
    <source>
        <dbReference type="SAM" id="Phobius"/>
    </source>
</evidence>
<keyword evidence="1" id="KW-0812">Transmembrane</keyword>
<keyword evidence="3" id="KW-1185">Reference proteome</keyword>
<keyword evidence="1" id="KW-0472">Membrane</keyword>
<keyword evidence="1" id="KW-1133">Transmembrane helix</keyword>
<dbReference type="AlphaFoldDB" id="A0AA86VBR8"/>
<reference evidence="2" key="1">
    <citation type="submission" date="2023-10" db="EMBL/GenBank/DDBJ databases">
        <authorList>
            <person name="Domelevo Entfellner J.-B."/>
        </authorList>
    </citation>
    <scope>NUCLEOTIDE SEQUENCE</scope>
</reference>
<protein>
    <submittedName>
        <fullName evidence="2">Uncharacterized protein</fullName>
    </submittedName>
</protein>
<sequence>MFDRNRLEIDTNLTFISTYKTILRPSLLPDCGCRTVVELCGAFVASFRLSVILLRIVIDLRHTPVGDEYGTGESRSFSAVELLVSIGAVGGFLLFYVLYLLFSIDFESDKQERLQVVQAGVHDQGLVPFEDDDLNNIINTVGELMLGRTMIMMSNPTPIVPISLGRTLFNSIPRLPITHDIKCNVRYSIKQIRKRRAAVLFGQVWKWCGILVKSSALLSIWVRMIPLLCYVTETGPLILHLTEFACK</sequence>
<feature type="transmembrane region" description="Helical" evidence="1">
    <location>
        <begin position="78"/>
        <end position="102"/>
    </location>
</feature>
<name>A0AA86VBR8_9FABA</name>
<dbReference type="Gramene" id="rna-AYBTSS11_LOCUS14172">
    <property type="protein sequence ID" value="CAJ1950284.1"/>
    <property type="gene ID" value="gene-AYBTSS11_LOCUS14172"/>
</dbReference>
<dbReference type="EMBL" id="OY731401">
    <property type="protein sequence ID" value="CAJ1950284.1"/>
    <property type="molecule type" value="Genomic_DNA"/>
</dbReference>
<evidence type="ECO:0000313" key="2">
    <source>
        <dbReference type="EMBL" id="CAJ1950284.1"/>
    </source>
</evidence>
<organism evidence="2 3">
    <name type="scientific">Sphenostylis stenocarpa</name>
    <dbReference type="NCBI Taxonomy" id="92480"/>
    <lineage>
        <taxon>Eukaryota</taxon>
        <taxon>Viridiplantae</taxon>
        <taxon>Streptophyta</taxon>
        <taxon>Embryophyta</taxon>
        <taxon>Tracheophyta</taxon>
        <taxon>Spermatophyta</taxon>
        <taxon>Magnoliopsida</taxon>
        <taxon>eudicotyledons</taxon>
        <taxon>Gunneridae</taxon>
        <taxon>Pentapetalae</taxon>
        <taxon>rosids</taxon>
        <taxon>fabids</taxon>
        <taxon>Fabales</taxon>
        <taxon>Fabaceae</taxon>
        <taxon>Papilionoideae</taxon>
        <taxon>50 kb inversion clade</taxon>
        <taxon>NPAAA clade</taxon>
        <taxon>indigoferoid/millettioid clade</taxon>
        <taxon>Phaseoleae</taxon>
        <taxon>Sphenostylis</taxon>
    </lineage>
</organism>
<evidence type="ECO:0000313" key="3">
    <source>
        <dbReference type="Proteomes" id="UP001189624"/>
    </source>
</evidence>